<protein>
    <submittedName>
        <fullName evidence="1">Uncharacterized protein</fullName>
    </submittedName>
</protein>
<dbReference type="AlphaFoldDB" id="A0A1H8KCR1"/>
<dbReference type="Proteomes" id="UP000199054">
    <property type="component" value="Unassembled WGS sequence"/>
</dbReference>
<proteinExistence type="predicted"/>
<accession>A0A1H8KCR1</accession>
<dbReference type="RefSeq" id="WP_090613746.1">
    <property type="nucleotide sequence ID" value="NZ_CP067124.1"/>
</dbReference>
<reference evidence="1 2" key="1">
    <citation type="submission" date="2016-10" db="EMBL/GenBank/DDBJ databases">
        <authorList>
            <person name="de Groot N.N."/>
        </authorList>
    </citation>
    <scope>NUCLEOTIDE SEQUENCE [LARGE SCALE GENOMIC DNA]</scope>
    <source>
        <strain evidence="1 2">DSM 8512</strain>
    </source>
</reference>
<gene>
    <name evidence="1" type="ORF">SAMN04489859_102176</name>
</gene>
<keyword evidence="2" id="KW-1185">Reference proteome</keyword>
<dbReference type="STRING" id="34002.SAMN04489859_102176"/>
<sequence length="220" mass="24359">MDITFPYPVNIRSAVPTMEGMRLSPFVNIDGETFGQPTLNGYWRLDLNVIAQDMQAQLALSSFVTAMSAANAECVVPVLAQWRPNDNRGRMLYGTSLAPLWTFDHVGFASDPFEGFTLQAAASHRASYIDVTKPALSQLWPGHYITLGDRLYQVVNVTSINELPNRIRVSVMPNIRGDHATGSVVIVDQLRLRCRLEKGDQIGGSIDPVKFANLSFIEAF</sequence>
<evidence type="ECO:0000313" key="1">
    <source>
        <dbReference type="EMBL" id="SEN90760.1"/>
    </source>
</evidence>
<organism evidence="1 2">
    <name type="scientific">Paracoccus alcaliphilus</name>
    <dbReference type="NCBI Taxonomy" id="34002"/>
    <lineage>
        <taxon>Bacteria</taxon>
        <taxon>Pseudomonadati</taxon>
        <taxon>Pseudomonadota</taxon>
        <taxon>Alphaproteobacteria</taxon>
        <taxon>Rhodobacterales</taxon>
        <taxon>Paracoccaceae</taxon>
        <taxon>Paracoccus</taxon>
    </lineage>
</organism>
<dbReference type="EMBL" id="FODE01000021">
    <property type="protein sequence ID" value="SEN90760.1"/>
    <property type="molecule type" value="Genomic_DNA"/>
</dbReference>
<name>A0A1H8KCR1_9RHOB</name>
<evidence type="ECO:0000313" key="2">
    <source>
        <dbReference type="Proteomes" id="UP000199054"/>
    </source>
</evidence>
<dbReference type="OrthoDB" id="7772429at2"/>